<dbReference type="SUPFAM" id="SSF52540">
    <property type="entry name" value="P-loop containing nucleoside triphosphate hydrolases"/>
    <property type="match status" value="1"/>
</dbReference>
<evidence type="ECO:0000313" key="3">
    <source>
        <dbReference type="EMBL" id="KAK8848442.1"/>
    </source>
</evidence>
<sequence>MGFSNFTRLAYTAAVIHVLGTISPHAVGRRGRMAALVMAISFLLSVDRPLRSSIFQVFVPLFTRLFVPTVTMPASDADAQGVIRWITAHLLRLGNPLKGKTHIRLFSTEEGNQFGSEKFIPLRRLDTLYLDEESVTGPLLRDMKTFLSPEKKRYYADNDYSYRRAYMLHGPSGTGKTSLVNALAGHFDLPLYSLDVCSISDDAGLHAILKSLPPRSIVLVEDIDIVSEVIQSRNAPESDYDGPSTTISGLLEALDSFTSPTGGGHVVIMTATKIDKLDIGFDRPGRVDMEICIGHMTKERAKAMFMDMMDYGGDKDGLEMFAEWFSEATPRTSSLRPRWRIT</sequence>
<name>A0ABR2HJS5_9PEZI</name>
<dbReference type="Pfam" id="PF00004">
    <property type="entry name" value="AAA"/>
    <property type="match status" value="1"/>
</dbReference>
<dbReference type="Gene3D" id="3.40.50.300">
    <property type="entry name" value="P-loop containing nucleotide triphosphate hydrolases"/>
    <property type="match status" value="1"/>
</dbReference>
<dbReference type="InterPro" id="IPR003593">
    <property type="entry name" value="AAA+_ATPase"/>
</dbReference>
<dbReference type="InterPro" id="IPR027417">
    <property type="entry name" value="P-loop_NTPase"/>
</dbReference>
<organism evidence="3 4">
    <name type="scientific">Apiospora arundinis</name>
    <dbReference type="NCBI Taxonomy" id="335852"/>
    <lineage>
        <taxon>Eukaryota</taxon>
        <taxon>Fungi</taxon>
        <taxon>Dikarya</taxon>
        <taxon>Ascomycota</taxon>
        <taxon>Pezizomycotina</taxon>
        <taxon>Sordariomycetes</taxon>
        <taxon>Xylariomycetidae</taxon>
        <taxon>Amphisphaeriales</taxon>
        <taxon>Apiosporaceae</taxon>
        <taxon>Apiospora</taxon>
    </lineage>
</organism>
<proteinExistence type="inferred from homology"/>
<dbReference type="EMBL" id="JAPCWZ010000010">
    <property type="protein sequence ID" value="KAK8848442.1"/>
    <property type="molecule type" value="Genomic_DNA"/>
</dbReference>
<gene>
    <name evidence="3" type="ORF">PGQ11_014922</name>
</gene>
<evidence type="ECO:0000256" key="1">
    <source>
        <dbReference type="ARBA" id="ARBA00007448"/>
    </source>
</evidence>
<comment type="caution">
    <text evidence="3">The sequence shown here is derived from an EMBL/GenBank/DDBJ whole genome shotgun (WGS) entry which is preliminary data.</text>
</comment>
<evidence type="ECO:0000313" key="4">
    <source>
        <dbReference type="Proteomes" id="UP001390339"/>
    </source>
</evidence>
<dbReference type="PANTHER" id="PTHR23070">
    <property type="entry name" value="BCS1 AAA-TYPE ATPASE"/>
    <property type="match status" value="1"/>
</dbReference>
<reference evidence="3 4" key="1">
    <citation type="journal article" date="2024" name="IMA Fungus">
        <title>Apiospora arundinis, a panoply of carbohydrate-active enzymes and secondary metabolites.</title>
        <authorList>
            <person name="Sorensen T."/>
            <person name="Petersen C."/>
            <person name="Muurmann A.T."/>
            <person name="Christiansen J.V."/>
            <person name="Brundto M.L."/>
            <person name="Overgaard C.K."/>
            <person name="Boysen A.T."/>
            <person name="Wollenberg R.D."/>
            <person name="Larsen T.O."/>
            <person name="Sorensen J.L."/>
            <person name="Nielsen K.L."/>
            <person name="Sondergaard T.E."/>
        </authorList>
    </citation>
    <scope>NUCLEOTIDE SEQUENCE [LARGE SCALE GENOMIC DNA]</scope>
    <source>
        <strain evidence="3 4">AAU 773</strain>
    </source>
</reference>
<keyword evidence="3" id="KW-0378">Hydrolase</keyword>
<feature type="domain" description="AAA+ ATPase" evidence="2">
    <location>
        <begin position="162"/>
        <end position="297"/>
    </location>
</feature>
<dbReference type="InterPro" id="IPR003959">
    <property type="entry name" value="ATPase_AAA_core"/>
</dbReference>
<dbReference type="SMART" id="SM00382">
    <property type="entry name" value="AAA"/>
    <property type="match status" value="1"/>
</dbReference>
<accession>A0ABR2HJS5</accession>
<comment type="similarity">
    <text evidence="1">Belongs to the AAA ATPase family. BCS1 subfamily.</text>
</comment>
<dbReference type="InterPro" id="IPR050747">
    <property type="entry name" value="Mitochondrial_chaperone_BCS1"/>
</dbReference>
<protein>
    <submittedName>
        <fullName evidence="3">P-loop containing nucleoside triphosphate hydrolase protein</fullName>
    </submittedName>
</protein>
<dbReference type="GO" id="GO:0016787">
    <property type="term" value="F:hydrolase activity"/>
    <property type="evidence" value="ECO:0007669"/>
    <property type="project" value="UniProtKB-KW"/>
</dbReference>
<evidence type="ECO:0000259" key="2">
    <source>
        <dbReference type="SMART" id="SM00382"/>
    </source>
</evidence>
<keyword evidence="4" id="KW-1185">Reference proteome</keyword>
<dbReference type="Proteomes" id="UP001390339">
    <property type="component" value="Unassembled WGS sequence"/>
</dbReference>